<reference evidence="1 3" key="1">
    <citation type="submission" date="2018-06" db="EMBL/GenBank/DDBJ databases">
        <authorList>
            <consortium name="Pathogen Informatics"/>
            <person name="Doyle S."/>
        </authorList>
    </citation>
    <scope>NUCLEOTIDE SEQUENCE [LARGE SCALE GENOMIC DNA]</scope>
    <source>
        <strain evidence="1 3">NCTC13160</strain>
    </source>
</reference>
<evidence type="ECO:0000313" key="3">
    <source>
        <dbReference type="Proteomes" id="UP000254573"/>
    </source>
</evidence>
<gene>
    <name evidence="1" type="ORF">NCTC13160_02638</name>
    <name evidence="2" type="ORF">PPN31119_03853</name>
</gene>
<evidence type="ECO:0000313" key="1">
    <source>
        <dbReference type="EMBL" id="SUA78497.1"/>
    </source>
</evidence>
<dbReference type="Proteomes" id="UP000254573">
    <property type="component" value="Unassembled WGS sequence"/>
</dbReference>
<protein>
    <submittedName>
        <fullName evidence="1">Uncharacterized protein</fullName>
    </submittedName>
</protein>
<organism evidence="1 3">
    <name type="scientific">Pandoraea pnomenusa</name>
    <dbReference type="NCBI Taxonomy" id="93220"/>
    <lineage>
        <taxon>Bacteria</taxon>
        <taxon>Pseudomonadati</taxon>
        <taxon>Pseudomonadota</taxon>
        <taxon>Betaproteobacteria</taxon>
        <taxon>Burkholderiales</taxon>
        <taxon>Burkholderiaceae</taxon>
        <taxon>Pandoraea</taxon>
    </lineage>
</organism>
<accession>A0A378YPQ4</accession>
<dbReference type="AlphaFoldDB" id="A0A378YPQ4"/>
<sequence length="174" mass="18894">MIYRIVSSTAAPGGDISDAFAPPSSASDNPLLQTMARASDQMERLRTQVDQWMASTRARMADASQARQWIATLDRMHRRLVRDGALEPLPDALRDFAVRQGLLSSSQASSGFDASSVRSLKTSLTSMVSGASESSTVEQIELRQFLSSYENALTLNNAVIAKLRDIMGKIVASL</sequence>
<keyword evidence="4" id="KW-1185">Reference proteome</keyword>
<dbReference type="GeneID" id="57201076"/>
<dbReference type="KEGG" id="ppnm:LV28_13390"/>
<reference evidence="2 4" key="2">
    <citation type="submission" date="2019-08" db="EMBL/GenBank/DDBJ databases">
        <authorList>
            <person name="Peeters C."/>
        </authorList>
    </citation>
    <scope>NUCLEOTIDE SEQUENCE [LARGE SCALE GENOMIC DNA]</scope>
    <source>
        <strain evidence="2 4">LMG 31119</strain>
    </source>
</reference>
<name>A0A378YPQ4_9BURK</name>
<dbReference type="EMBL" id="CABPSO010000015">
    <property type="protein sequence ID" value="VVE71194.1"/>
    <property type="molecule type" value="Genomic_DNA"/>
</dbReference>
<evidence type="ECO:0000313" key="2">
    <source>
        <dbReference type="EMBL" id="VVE71194.1"/>
    </source>
</evidence>
<dbReference type="Proteomes" id="UP000361468">
    <property type="component" value="Unassembled WGS sequence"/>
</dbReference>
<proteinExistence type="predicted"/>
<dbReference type="RefSeq" id="WP_025250147.1">
    <property type="nucleotide sequence ID" value="NC_023018.2"/>
</dbReference>
<dbReference type="EMBL" id="UGSG01000001">
    <property type="protein sequence ID" value="SUA78497.1"/>
    <property type="molecule type" value="Genomic_DNA"/>
</dbReference>
<dbReference type="OrthoDB" id="8942566at2"/>
<dbReference type="STRING" id="93220.A6P55_10345"/>
<evidence type="ECO:0000313" key="4">
    <source>
        <dbReference type="Proteomes" id="UP000361468"/>
    </source>
</evidence>